<sequence length="166" mass="18004">MQQWSRFVGTITPQLGELLTVGLLNEAGVEVEYVGGRRDVDLQCELEGRQFTVEVKTGWWHDDRTVIAHSPLRPTQVGELVAIVGRFSVEAGSPTLLEIGPHELVVDPDVFFYLIPAPALRSASVVDGRSVGRALLQERHARAYEVHVAAGLERGQLLAALAAAGS</sequence>
<protein>
    <submittedName>
        <fullName evidence="1">Uncharacterized protein</fullName>
    </submittedName>
</protein>
<reference evidence="1 2" key="1">
    <citation type="journal article" date="2016" name="Front. Microbiol.">
        <title>Genomic Resource of Rice Seed Associated Bacteria.</title>
        <authorList>
            <person name="Midha S."/>
            <person name="Bansal K."/>
            <person name="Sharma S."/>
            <person name="Kumar N."/>
            <person name="Patil P.P."/>
            <person name="Chaudhry V."/>
            <person name="Patil P.B."/>
        </authorList>
    </citation>
    <scope>NUCLEOTIDE SEQUENCE [LARGE SCALE GENOMIC DNA]</scope>
    <source>
        <strain evidence="1 2">NS184</strain>
    </source>
</reference>
<dbReference type="EMBL" id="LDQC01000024">
    <property type="protein sequence ID" value="KTR08951.1"/>
    <property type="molecule type" value="Genomic_DNA"/>
</dbReference>
<dbReference type="PATRIC" id="fig|33881.3.peg.1132"/>
<dbReference type="Proteomes" id="UP000078252">
    <property type="component" value="Unassembled WGS sequence"/>
</dbReference>
<dbReference type="AlphaFoldDB" id="A0A175RZ62"/>
<name>A0A175RZ62_9MICO</name>
<evidence type="ECO:0000313" key="2">
    <source>
        <dbReference type="Proteomes" id="UP000078252"/>
    </source>
</evidence>
<organism evidence="1 2">
    <name type="scientific">Curtobacterium luteum</name>
    <dbReference type="NCBI Taxonomy" id="33881"/>
    <lineage>
        <taxon>Bacteria</taxon>
        <taxon>Bacillati</taxon>
        <taxon>Actinomycetota</taxon>
        <taxon>Actinomycetes</taxon>
        <taxon>Micrococcales</taxon>
        <taxon>Microbacteriaceae</taxon>
        <taxon>Curtobacterium</taxon>
    </lineage>
</organism>
<evidence type="ECO:0000313" key="1">
    <source>
        <dbReference type="EMBL" id="KTR08951.1"/>
    </source>
</evidence>
<gene>
    <name evidence="1" type="ORF">NS184_04315</name>
</gene>
<comment type="caution">
    <text evidence="1">The sequence shown here is derived from an EMBL/GenBank/DDBJ whole genome shotgun (WGS) entry which is preliminary data.</text>
</comment>
<proteinExistence type="predicted"/>
<accession>A0A175RZ62</accession>